<evidence type="ECO:0000256" key="2">
    <source>
        <dbReference type="ARBA" id="ARBA00022857"/>
    </source>
</evidence>
<dbReference type="InterPro" id="IPR036291">
    <property type="entry name" value="NAD(P)-bd_dom_sf"/>
</dbReference>
<protein>
    <submittedName>
        <fullName evidence="4">Sorbose reductase SOU1</fullName>
    </submittedName>
</protein>
<dbReference type="AlphaFoldDB" id="A0A9P6KNM5"/>
<dbReference type="Gene3D" id="3.40.50.720">
    <property type="entry name" value="NAD(P)-binding Rossmann-like Domain"/>
    <property type="match status" value="1"/>
</dbReference>
<sequence length="333" mass="36310">MASRTLVRCAAGASSAWRSLSRTQPEPLRRRPFVAPLQYRFASSRSGYSEDRAPYEKGESVGSKPFSQFDVRGKVFVVTDTGGGRGLGLSMAEGLVEAGGRVHCLDRLEQPDPAFKESAERMKREFGSELVYHYVDVTNEEALETVVADVAAERQRLDGLIAAAAIQQVTPALDYSAADIAKVLLVNYTGVFLSARVCARHMHKYKIQGSICLIASMSGTIANRGFIAPVYNSSKAAVVQLAKNLAMEWARTNPDGSGGIRVNSLSPGHIVTPMVEENFERGEADRAEWENNNMLGRLSTPEEYKAAGLFLLSRASSYMVRFFEGGPTNADKT</sequence>
<keyword evidence="5" id="KW-1185">Reference proteome</keyword>
<dbReference type="PRINTS" id="PR00081">
    <property type="entry name" value="GDHRDH"/>
</dbReference>
<keyword evidence="3" id="KW-0560">Oxidoreductase</keyword>
<dbReference type="PANTHER" id="PTHR43008:SF10">
    <property type="entry name" value="CHAIN DEHYDROGENASE_OXIDOREDUCTASE, PUTATIVE (AFU_ORTHOLOGUE AFUA_2G15740)-RELATED"/>
    <property type="match status" value="1"/>
</dbReference>
<name>A0A9P6KNM5_9PLEO</name>
<comment type="similarity">
    <text evidence="1">Belongs to the short-chain dehydrogenases/reductases (SDR) family.</text>
</comment>
<evidence type="ECO:0000313" key="4">
    <source>
        <dbReference type="EMBL" id="KAF9733763.1"/>
    </source>
</evidence>
<dbReference type="Proteomes" id="UP000756921">
    <property type="component" value="Unassembled WGS sequence"/>
</dbReference>
<evidence type="ECO:0000256" key="3">
    <source>
        <dbReference type="ARBA" id="ARBA00023002"/>
    </source>
</evidence>
<evidence type="ECO:0000313" key="5">
    <source>
        <dbReference type="Proteomes" id="UP000756921"/>
    </source>
</evidence>
<dbReference type="PANTHER" id="PTHR43008">
    <property type="entry name" value="BENZIL REDUCTASE"/>
    <property type="match status" value="1"/>
</dbReference>
<proteinExistence type="inferred from homology"/>
<organism evidence="4 5">
    <name type="scientific">Paraphaeosphaeria minitans</name>
    <dbReference type="NCBI Taxonomy" id="565426"/>
    <lineage>
        <taxon>Eukaryota</taxon>
        <taxon>Fungi</taxon>
        <taxon>Dikarya</taxon>
        <taxon>Ascomycota</taxon>
        <taxon>Pezizomycotina</taxon>
        <taxon>Dothideomycetes</taxon>
        <taxon>Pleosporomycetidae</taxon>
        <taxon>Pleosporales</taxon>
        <taxon>Massarineae</taxon>
        <taxon>Didymosphaeriaceae</taxon>
        <taxon>Paraphaeosphaeria</taxon>
    </lineage>
</organism>
<dbReference type="InterPro" id="IPR020904">
    <property type="entry name" value="Sc_DH/Rdtase_CS"/>
</dbReference>
<dbReference type="InterPro" id="IPR002347">
    <property type="entry name" value="SDR_fam"/>
</dbReference>
<keyword evidence="2" id="KW-0521">NADP</keyword>
<gene>
    <name evidence="4" type="ORF">PMIN01_08106</name>
</gene>
<dbReference type="GO" id="GO:0016616">
    <property type="term" value="F:oxidoreductase activity, acting on the CH-OH group of donors, NAD or NADP as acceptor"/>
    <property type="evidence" value="ECO:0007669"/>
    <property type="project" value="UniProtKB-ARBA"/>
</dbReference>
<dbReference type="Pfam" id="PF13561">
    <property type="entry name" value="adh_short_C2"/>
    <property type="match status" value="1"/>
</dbReference>
<evidence type="ECO:0000256" key="1">
    <source>
        <dbReference type="ARBA" id="ARBA00006484"/>
    </source>
</evidence>
<dbReference type="OrthoDB" id="1669814at2759"/>
<reference evidence="4" key="1">
    <citation type="journal article" date="2020" name="Mol. Plant Microbe Interact.">
        <title>Genome Sequence of the Biocontrol Agent Coniothyrium minitans strain Conio (IMI 134523).</title>
        <authorList>
            <person name="Patel D."/>
            <person name="Shittu T.A."/>
            <person name="Baroncelli R."/>
            <person name="Muthumeenakshi S."/>
            <person name="Osborne T.H."/>
            <person name="Janganan T.K."/>
            <person name="Sreenivasaprasad S."/>
        </authorList>
    </citation>
    <scope>NUCLEOTIDE SEQUENCE</scope>
    <source>
        <strain evidence="4">Conio</strain>
    </source>
</reference>
<dbReference type="PROSITE" id="PS00061">
    <property type="entry name" value="ADH_SHORT"/>
    <property type="match status" value="1"/>
</dbReference>
<dbReference type="SUPFAM" id="SSF51735">
    <property type="entry name" value="NAD(P)-binding Rossmann-fold domains"/>
    <property type="match status" value="1"/>
</dbReference>
<dbReference type="GO" id="GO:0050664">
    <property type="term" value="F:oxidoreductase activity, acting on NAD(P)H, oxygen as acceptor"/>
    <property type="evidence" value="ECO:0007669"/>
    <property type="project" value="TreeGrafter"/>
</dbReference>
<accession>A0A9P6KNM5</accession>
<dbReference type="FunFam" id="3.40.50.720:FF:000245">
    <property type="entry name" value="Short chain dehydrogenase, putative"/>
    <property type="match status" value="1"/>
</dbReference>
<dbReference type="EMBL" id="WJXW01000008">
    <property type="protein sequence ID" value="KAF9733763.1"/>
    <property type="molecule type" value="Genomic_DNA"/>
</dbReference>
<comment type="caution">
    <text evidence="4">The sequence shown here is derived from an EMBL/GenBank/DDBJ whole genome shotgun (WGS) entry which is preliminary data.</text>
</comment>